<dbReference type="SUPFAM" id="SSF50978">
    <property type="entry name" value="WD40 repeat-like"/>
    <property type="match status" value="1"/>
</dbReference>
<dbReference type="PROSITE" id="PS50082">
    <property type="entry name" value="WD_REPEATS_2"/>
    <property type="match status" value="6"/>
</dbReference>
<evidence type="ECO:0000313" key="6">
    <source>
        <dbReference type="Proteomes" id="UP000192578"/>
    </source>
</evidence>
<dbReference type="PANTHER" id="PTHR22847:SF637">
    <property type="entry name" value="WD REPEAT DOMAIN 5B"/>
    <property type="match status" value="1"/>
</dbReference>
<evidence type="ECO:0000256" key="2">
    <source>
        <dbReference type="ARBA" id="ARBA00022737"/>
    </source>
</evidence>
<feature type="repeat" description="WD" evidence="3">
    <location>
        <begin position="135"/>
        <end position="176"/>
    </location>
</feature>
<keyword evidence="1 3" id="KW-0853">WD repeat</keyword>
<dbReference type="PROSITE" id="PS00678">
    <property type="entry name" value="WD_REPEATS_1"/>
    <property type="match status" value="2"/>
</dbReference>
<feature type="repeat" description="WD" evidence="3">
    <location>
        <begin position="289"/>
        <end position="311"/>
    </location>
</feature>
<dbReference type="PRINTS" id="PR00320">
    <property type="entry name" value="GPROTEINBRPT"/>
</dbReference>
<keyword evidence="6" id="KW-1185">Reference proteome</keyword>
<accession>A0A1W0WJS8</accession>
<evidence type="ECO:0000256" key="1">
    <source>
        <dbReference type="ARBA" id="ARBA00022574"/>
    </source>
</evidence>
<dbReference type="PANTHER" id="PTHR22847">
    <property type="entry name" value="WD40 REPEAT PROTEIN"/>
    <property type="match status" value="1"/>
</dbReference>
<feature type="repeat" description="WD" evidence="3">
    <location>
        <begin position="93"/>
        <end position="134"/>
    </location>
</feature>
<dbReference type="Pfam" id="PF25175">
    <property type="entry name" value="Beta-prop_WDR5"/>
    <property type="match status" value="1"/>
</dbReference>
<protein>
    <submittedName>
        <fullName evidence="5">WD repeat-containing protein 5</fullName>
    </submittedName>
</protein>
<keyword evidence="2" id="KW-0677">Repeat</keyword>
<dbReference type="FunFam" id="2.130.10.10:FF:000228">
    <property type="entry name" value="COMPASS-like H3K4 histone methylase component WDR5A"/>
    <property type="match status" value="1"/>
</dbReference>
<dbReference type="InterPro" id="IPR059122">
    <property type="entry name" value="Beta-prop_WDR5-like"/>
</dbReference>
<dbReference type="InterPro" id="IPR015943">
    <property type="entry name" value="WD40/YVTN_repeat-like_dom_sf"/>
</dbReference>
<dbReference type="AlphaFoldDB" id="A0A1W0WJS8"/>
<dbReference type="PROSITE" id="PS50294">
    <property type="entry name" value="WD_REPEATS_REGION"/>
    <property type="match status" value="3"/>
</dbReference>
<feature type="repeat" description="WD" evidence="3">
    <location>
        <begin position="51"/>
        <end position="83"/>
    </location>
</feature>
<gene>
    <name evidence="5" type="ORF">BV898_10350</name>
</gene>
<name>A0A1W0WJS8_HYPEX</name>
<dbReference type="Gene3D" id="2.130.10.10">
    <property type="entry name" value="YVTN repeat-like/Quinoprotein amine dehydrogenase"/>
    <property type="match status" value="1"/>
</dbReference>
<dbReference type="GO" id="GO:0048188">
    <property type="term" value="C:Set1C/COMPASS complex"/>
    <property type="evidence" value="ECO:0007669"/>
    <property type="project" value="TreeGrafter"/>
</dbReference>
<sequence length="348" mass="38649">MEVRDVSPEIPLRPPRLFLPTTNGRGRGGGMNNVMWSSKLEADYLGNLTLEPAHSRGISSLKFHPNGTCLCSAGADGFIFLWNHVNGGRERQLLGHQLGVDEVQWSNDGRFLASASDDRTVKIWDVEKGVCIRTMRGHEISAFSCAWNVQGNMIASGGADGMVIYWDTRTGTFIRTVACHTSYPVTSLEFHKDSHILLSASTDGLCRIWEVATGHCLKTLVEQSNPMVGSARFSPNGRYILVSHVNSSIKLWDYLRTKEKRAFQGHENEKYCIPASFLCGGRSGEPVSVVSGSEDGKLYVWDVNTRKVLKTLEYHKDVCCATACHPFQRIIASGGLEKDRSIRIWNNL</sequence>
<dbReference type="Proteomes" id="UP000192578">
    <property type="component" value="Unassembled WGS sequence"/>
</dbReference>
<dbReference type="GO" id="GO:0042393">
    <property type="term" value="F:histone binding"/>
    <property type="evidence" value="ECO:0007669"/>
    <property type="project" value="TreeGrafter"/>
</dbReference>
<dbReference type="GO" id="GO:0044666">
    <property type="term" value="C:MLL3/4 complex"/>
    <property type="evidence" value="ECO:0007669"/>
    <property type="project" value="UniProtKB-ARBA"/>
</dbReference>
<feature type="repeat" description="WD" evidence="3">
    <location>
        <begin position="185"/>
        <end position="219"/>
    </location>
</feature>
<reference evidence="6" key="1">
    <citation type="submission" date="2017-01" db="EMBL/GenBank/DDBJ databases">
        <title>Comparative genomics of anhydrobiosis in the tardigrade Hypsibius dujardini.</title>
        <authorList>
            <person name="Yoshida Y."/>
            <person name="Koutsovoulos G."/>
            <person name="Laetsch D."/>
            <person name="Stevens L."/>
            <person name="Kumar S."/>
            <person name="Horikawa D."/>
            <person name="Ishino K."/>
            <person name="Komine S."/>
            <person name="Tomita M."/>
            <person name="Blaxter M."/>
            <person name="Arakawa K."/>
        </authorList>
    </citation>
    <scope>NUCLEOTIDE SEQUENCE [LARGE SCALE GENOMIC DNA]</scope>
    <source>
        <strain evidence="6">Z151</strain>
    </source>
</reference>
<dbReference type="InterPro" id="IPR020472">
    <property type="entry name" value="WD40_PAC1"/>
</dbReference>
<proteinExistence type="predicted"/>
<dbReference type="OrthoDB" id="674604at2759"/>
<dbReference type="CDD" id="cd00200">
    <property type="entry name" value="WD40"/>
    <property type="match status" value="1"/>
</dbReference>
<evidence type="ECO:0000256" key="3">
    <source>
        <dbReference type="PROSITE-ProRule" id="PRU00221"/>
    </source>
</evidence>
<evidence type="ECO:0000313" key="5">
    <source>
        <dbReference type="EMBL" id="OQV15478.1"/>
    </source>
</evidence>
<feature type="repeat" description="WD" evidence="3">
    <location>
        <begin position="221"/>
        <end position="262"/>
    </location>
</feature>
<organism evidence="5 6">
    <name type="scientific">Hypsibius exemplaris</name>
    <name type="common">Freshwater tardigrade</name>
    <dbReference type="NCBI Taxonomy" id="2072580"/>
    <lineage>
        <taxon>Eukaryota</taxon>
        <taxon>Metazoa</taxon>
        <taxon>Ecdysozoa</taxon>
        <taxon>Tardigrada</taxon>
        <taxon>Eutardigrada</taxon>
        <taxon>Parachela</taxon>
        <taxon>Hypsibioidea</taxon>
        <taxon>Hypsibiidae</taxon>
        <taxon>Hypsibius</taxon>
    </lineage>
</organism>
<dbReference type="InterPro" id="IPR001680">
    <property type="entry name" value="WD40_rpt"/>
</dbReference>
<dbReference type="InterPro" id="IPR036322">
    <property type="entry name" value="WD40_repeat_dom_sf"/>
</dbReference>
<evidence type="ECO:0000259" key="4">
    <source>
        <dbReference type="Pfam" id="PF25175"/>
    </source>
</evidence>
<dbReference type="EMBL" id="MTYJ01000088">
    <property type="protein sequence ID" value="OQV15478.1"/>
    <property type="molecule type" value="Genomic_DNA"/>
</dbReference>
<comment type="caution">
    <text evidence="5">The sequence shown here is derived from an EMBL/GenBank/DDBJ whole genome shotgun (WGS) entry which is preliminary data.</text>
</comment>
<feature type="domain" description="WDR5-like beta-propeller" evidence="4">
    <location>
        <begin position="53"/>
        <end position="346"/>
    </location>
</feature>
<dbReference type="SMART" id="SM00320">
    <property type="entry name" value="WD40"/>
    <property type="match status" value="7"/>
</dbReference>
<dbReference type="InterPro" id="IPR019775">
    <property type="entry name" value="WD40_repeat_CS"/>
</dbReference>